<reference evidence="5 6" key="1">
    <citation type="submission" date="2020-03" db="EMBL/GenBank/DDBJ databases">
        <title>Sequencing the genomes of 1000 actinobacteria strains.</title>
        <authorList>
            <person name="Klenk H.-P."/>
        </authorList>
    </citation>
    <scope>NUCLEOTIDE SEQUENCE [LARGE SCALE GENOMIC DNA]</scope>
    <source>
        <strain evidence="5 6">DSM 45490</strain>
    </source>
</reference>
<evidence type="ECO:0000313" key="6">
    <source>
        <dbReference type="Proteomes" id="UP000555407"/>
    </source>
</evidence>
<keyword evidence="5" id="KW-0808">Transferase</keyword>
<feature type="region of interest" description="Disordered" evidence="3">
    <location>
        <begin position="1"/>
        <end position="23"/>
    </location>
</feature>
<dbReference type="Gene3D" id="3.90.220.20">
    <property type="entry name" value="DNA methylase specificity domains"/>
    <property type="match status" value="1"/>
</dbReference>
<feature type="domain" description="DNA methylase adenine-specific" evidence="4">
    <location>
        <begin position="178"/>
        <end position="467"/>
    </location>
</feature>
<dbReference type="SUPFAM" id="SSF116734">
    <property type="entry name" value="DNA methylase specificity domain"/>
    <property type="match status" value="1"/>
</dbReference>
<keyword evidence="6" id="KW-1185">Reference proteome</keyword>
<dbReference type="AlphaFoldDB" id="A0A7X5V4I6"/>
<dbReference type="Pfam" id="PF02384">
    <property type="entry name" value="N6_Mtase"/>
    <property type="match status" value="1"/>
</dbReference>
<dbReference type="SUPFAM" id="SSF53335">
    <property type="entry name" value="S-adenosyl-L-methionine-dependent methyltransferases"/>
    <property type="match status" value="1"/>
</dbReference>
<dbReference type="GO" id="GO:0009307">
    <property type="term" value="P:DNA restriction-modification system"/>
    <property type="evidence" value="ECO:0007669"/>
    <property type="project" value="UniProtKB-KW"/>
</dbReference>
<evidence type="ECO:0000256" key="1">
    <source>
        <dbReference type="ARBA" id="ARBA00022747"/>
    </source>
</evidence>
<dbReference type="PROSITE" id="PS00092">
    <property type="entry name" value="N6_MTASE"/>
    <property type="match status" value="1"/>
</dbReference>
<dbReference type="CDD" id="cd02440">
    <property type="entry name" value="AdoMet_MTases"/>
    <property type="match status" value="1"/>
</dbReference>
<dbReference type="GO" id="GO:0032259">
    <property type="term" value="P:methylation"/>
    <property type="evidence" value="ECO:0007669"/>
    <property type="project" value="UniProtKB-KW"/>
</dbReference>
<dbReference type="EMBL" id="JAASRO010000001">
    <property type="protein sequence ID" value="NIK54314.1"/>
    <property type="molecule type" value="Genomic_DNA"/>
</dbReference>
<protein>
    <submittedName>
        <fullName evidence="5">SAM-dependent methyltransferase</fullName>
    </submittedName>
</protein>
<sequence>MERDQEVAMDRADAESAEGATGTVSSVGIARLAGVGRAAVSNWRRRYADFPEPVGGTPTSPSFDLAAVEQWLTAQGKLPEVSAPDRAWREIAAASGGPDLGGALWLAGLMLFHRSVIGEVPNAVPPPGSLAASAGKAGRSAEELFREQLPDTWLPRHLVVLSAAAGVAGDPAETFERFYSLYLRARGATSDYVTPVRVAQLMMALTDAADSMSSPDQPVADVMDLACGTGSLLVEAVRVGRDVRILGQDLDPTAACIAQVRLMLTSKLRSAVIRTGDSLRADAFPGERVDLVVSNPPFGLQDWADDQSAFDPRWEYGGLPPRTEPELAWVQDALAHLRPGGQAILLMPPVAAWRSAGRRIRGELLRRGVVRAVVALPSGLVPTTSVGLHLWVLRRPAEGQVADRVLMVDASRMEQATAEAVIELAVPAWRAYDSDPASVDERAGLVKLVPVIDLLDEEVDLTPGRHLAVPDDEQRDPTELLASGKQVLKRLREVAENVPALVPADKPALSEARGLSLDELVRTGTVEVFRGYSRVNVDAEGASEPGVTGGDVVRGGGPSGRAPGTAVRIEAGDVLVPAVGSSVVARVATTEQVGVLLGQNVSLIRADPARVDPWFLAGMLTAPTNRRGATRQSSGTRDIVRVNLKRLQVPLLPIDEQRRYGEAFRRLVEFDAMVDKAADETHRLVQELSAALTRGNLVPESSA</sequence>
<name>A0A7X5V4I6_9ACTN</name>
<keyword evidence="1" id="KW-0680">Restriction system</keyword>
<dbReference type="GO" id="GO:0003677">
    <property type="term" value="F:DNA binding"/>
    <property type="evidence" value="ECO:0007669"/>
    <property type="project" value="UniProtKB-KW"/>
</dbReference>
<evidence type="ECO:0000256" key="2">
    <source>
        <dbReference type="ARBA" id="ARBA00023125"/>
    </source>
</evidence>
<accession>A0A7X5V4I6</accession>
<keyword evidence="2" id="KW-0238">DNA-binding</keyword>
<dbReference type="PRINTS" id="PR00507">
    <property type="entry name" value="N12N6MTFRASE"/>
</dbReference>
<evidence type="ECO:0000259" key="4">
    <source>
        <dbReference type="Pfam" id="PF02384"/>
    </source>
</evidence>
<dbReference type="InterPro" id="IPR029063">
    <property type="entry name" value="SAM-dependent_MTases_sf"/>
</dbReference>
<dbReference type="InterPro" id="IPR002052">
    <property type="entry name" value="DNA_methylase_N6_adenine_CS"/>
</dbReference>
<dbReference type="Proteomes" id="UP000555407">
    <property type="component" value="Unassembled WGS sequence"/>
</dbReference>
<dbReference type="PANTHER" id="PTHR42998:SF1">
    <property type="entry name" value="TYPE I RESTRICTION ENZYME HINDI METHYLASE SUBUNIT"/>
    <property type="match status" value="1"/>
</dbReference>
<dbReference type="RefSeq" id="WP_167203151.1">
    <property type="nucleotide sequence ID" value="NZ_JAASRO010000001.1"/>
</dbReference>
<comment type="caution">
    <text evidence="5">The sequence shown here is derived from an EMBL/GenBank/DDBJ whole genome shotgun (WGS) entry which is preliminary data.</text>
</comment>
<evidence type="ECO:0000256" key="3">
    <source>
        <dbReference type="SAM" id="MobiDB-lite"/>
    </source>
</evidence>
<feature type="compositionally biased region" description="Basic and acidic residues" evidence="3">
    <location>
        <begin position="1"/>
        <end position="14"/>
    </location>
</feature>
<dbReference type="Gene3D" id="3.40.50.150">
    <property type="entry name" value="Vaccinia Virus protein VP39"/>
    <property type="match status" value="1"/>
</dbReference>
<dbReference type="PANTHER" id="PTHR42998">
    <property type="entry name" value="TYPE I RESTRICTION ENZYME HINDVIIP M PROTEIN-RELATED"/>
    <property type="match status" value="1"/>
</dbReference>
<dbReference type="InterPro" id="IPR003356">
    <property type="entry name" value="DNA_methylase_A-5"/>
</dbReference>
<dbReference type="InterPro" id="IPR052916">
    <property type="entry name" value="Type-I_RE_MTase_Subunit"/>
</dbReference>
<keyword evidence="5" id="KW-0489">Methyltransferase</keyword>
<organism evidence="5 6">
    <name type="scientific">Kribbella shirazensis</name>
    <dbReference type="NCBI Taxonomy" id="1105143"/>
    <lineage>
        <taxon>Bacteria</taxon>
        <taxon>Bacillati</taxon>
        <taxon>Actinomycetota</taxon>
        <taxon>Actinomycetes</taxon>
        <taxon>Propionibacteriales</taxon>
        <taxon>Kribbellaceae</taxon>
        <taxon>Kribbella</taxon>
    </lineage>
</organism>
<evidence type="ECO:0000313" key="5">
    <source>
        <dbReference type="EMBL" id="NIK54314.1"/>
    </source>
</evidence>
<dbReference type="GO" id="GO:0008170">
    <property type="term" value="F:N-methyltransferase activity"/>
    <property type="evidence" value="ECO:0007669"/>
    <property type="project" value="InterPro"/>
</dbReference>
<gene>
    <name evidence="5" type="ORF">BJY22_000031</name>
</gene>
<dbReference type="InterPro" id="IPR044946">
    <property type="entry name" value="Restrct_endonuc_typeI_TRD_sf"/>
</dbReference>
<proteinExistence type="predicted"/>